<dbReference type="InterPro" id="IPR050318">
    <property type="entry name" value="DENR/SUI1_TIF"/>
</dbReference>
<dbReference type="InParanoid" id="D0NWJ6"/>
<feature type="domain" description="SUI1" evidence="1">
    <location>
        <begin position="117"/>
        <end position="189"/>
    </location>
</feature>
<dbReference type="eggNOG" id="KOG3239">
    <property type="taxonomic scope" value="Eukaryota"/>
</dbReference>
<evidence type="ECO:0000259" key="1">
    <source>
        <dbReference type="PROSITE" id="PS50296"/>
    </source>
</evidence>
<dbReference type="RefSeq" id="XP_002896511.1">
    <property type="nucleotide sequence ID" value="XM_002896465.1"/>
</dbReference>
<proteinExistence type="predicted"/>
<dbReference type="GO" id="GO:0001731">
    <property type="term" value="P:formation of translation preinitiation complex"/>
    <property type="evidence" value="ECO:0007669"/>
    <property type="project" value="TreeGrafter"/>
</dbReference>
<dbReference type="EMBL" id="DS028176">
    <property type="protein sequence ID" value="EEY67059.1"/>
    <property type="molecule type" value="Genomic_DNA"/>
</dbReference>
<dbReference type="AlphaFoldDB" id="D0NWJ6"/>
<dbReference type="SUPFAM" id="SSF55159">
    <property type="entry name" value="eIF1-like"/>
    <property type="match status" value="1"/>
</dbReference>
<reference evidence="3" key="1">
    <citation type="journal article" date="2009" name="Nature">
        <title>Genome sequence and analysis of the Irish potato famine pathogen Phytophthora infestans.</title>
        <authorList>
            <consortium name="The Broad Institute Genome Sequencing Platform"/>
            <person name="Haas B.J."/>
            <person name="Kamoun S."/>
            <person name="Zody M.C."/>
            <person name="Jiang R.H."/>
            <person name="Handsaker R.E."/>
            <person name="Cano L.M."/>
            <person name="Grabherr M."/>
            <person name="Kodira C.D."/>
            <person name="Raffaele S."/>
            <person name="Torto-Alalibo T."/>
            <person name="Bozkurt T.O."/>
            <person name="Ah-Fong A.M."/>
            <person name="Alvarado L."/>
            <person name="Anderson V.L."/>
            <person name="Armstrong M.R."/>
            <person name="Avrova A."/>
            <person name="Baxter L."/>
            <person name="Beynon J."/>
            <person name="Boevink P.C."/>
            <person name="Bollmann S.R."/>
            <person name="Bos J.I."/>
            <person name="Bulone V."/>
            <person name="Cai G."/>
            <person name="Cakir C."/>
            <person name="Carrington J.C."/>
            <person name="Chawner M."/>
            <person name="Conti L."/>
            <person name="Costanzo S."/>
            <person name="Ewan R."/>
            <person name="Fahlgren N."/>
            <person name="Fischbach M.A."/>
            <person name="Fugelstad J."/>
            <person name="Gilroy E.M."/>
            <person name="Gnerre S."/>
            <person name="Green P.J."/>
            <person name="Grenville-Briggs L.J."/>
            <person name="Griffith J."/>
            <person name="Grunwald N.J."/>
            <person name="Horn K."/>
            <person name="Horner N.R."/>
            <person name="Hu C.H."/>
            <person name="Huitema E."/>
            <person name="Jeong D.H."/>
            <person name="Jones A.M."/>
            <person name="Jones J.D."/>
            <person name="Jones R.W."/>
            <person name="Karlsson E.K."/>
            <person name="Kunjeti S.G."/>
            <person name="Lamour K."/>
            <person name="Liu Z."/>
            <person name="Ma L."/>
            <person name="Maclean D."/>
            <person name="Chibucos M.C."/>
            <person name="McDonald H."/>
            <person name="McWalters J."/>
            <person name="Meijer H.J."/>
            <person name="Morgan W."/>
            <person name="Morris P.F."/>
            <person name="Munro C.A."/>
            <person name="O'Neill K."/>
            <person name="Ospina-Giraldo M."/>
            <person name="Pinzon A."/>
            <person name="Pritchard L."/>
            <person name="Ramsahoye B."/>
            <person name="Ren Q."/>
            <person name="Restrepo S."/>
            <person name="Roy S."/>
            <person name="Sadanandom A."/>
            <person name="Savidor A."/>
            <person name="Schornack S."/>
            <person name="Schwartz D.C."/>
            <person name="Schumann U.D."/>
            <person name="Schwessinger B."/>
            <person name="Seyer L."/>
            <person name="Sharpe T."/>
            <person name="Silvar C."/>
            <person name="Song J."/>
            <person name="Studholme D.J."/>
            <person name="Sykes S."/>
            <person name="Thines M."/>
            <person name="van de Vondervoort P.J."/>
            <person name="Phuntumart V."/>
            <person name="Wawra S."/>
            <person name="Weide R."/>
            <person name="Win J."/>
            <person name="Young C."/>
            <person name="Zhou S."/>
            <person name="Fry W."/>
            <person name="Meyers B.C."/>
            <person name="van West P."/>
            <person name="Ristaino J."/>
            <person name="Govers F."/>
            <person name="Birch P.R."/>
            <person name="Whisson S.C."/>
            <person name="Judelson H.S."/>
            <person name="Nusbaum C."/>
        </authorList>
    </citation>
    <scope>NUCLEOTIDE SEQUENCE [LARGE SCALE GENOMIC DNA]</scope>
    <source>
        <strain evidence="3">T30-4</strain>
    </source>
</reference>
<dbReference type="Pfam" id="PF01253">
    <property type="entry name" value="SUI1"/>
    <property type="match status" value="1"/>
</dbReference>
<dbReference type="Gene3D" id="3.30.780.10">
    <property type="entry name" value="SUI1-like domain"/>
    <property type="match status" value="1"/>
</dbReference>
<dbReference type="PANTHER" id="PTHR12789:SF0">
    <property type="entry name" value="DENSITY-REGULATED PROTEIN"/>
    <property type="match status" value="1"/>
</dbReference>
<dbReference type="PROSITE" id="PS50296">
    <property type="entry name" value="SUI1"/>
    <property type="match status" value="1"/>
</dbReference>
<gene>
    <name evidence="2" type="ORF">PITG_17651</name>
</gene>
<dbReference type="InterPro" id="IPR036877">
    <property type="entry name" value="SUI1_dom_sf"/>
</dbReference>
<dbReference type="InterPro" id="IPR001950">
    <property type="entry name" value="SUI1"/>
</dbReference>
<dbReference type="GeneID" id="9471214"/>
<evidence type="ECO:0000313" key="2">
    <source>
        <dbReference type="EMBL" id="EEY67059.1"/>
    </source>
</evidence>
<name>D0NWJ6_PHYIT</name>
<evidence type="ECO:0000313" key="3">
    <source>
        <dbReference type="Proteomes" id="UP000006643"/>
    </source>
</evidence>
<keyword evidence="3" id="KW-1185">Reference proteome</keyword>
<accession>D0NWJ6</accession>
<dbReference type="OrthoDB" id="277199at2759"/>
<dbReference type="PANTHER" id="PTHR12789">
    <property type="entry name" value="DENSITY-REGULATED PROTEIN HOMOLOG"/>
    <property type="match status" value="1"/>
</dbReference>
<dbReference type="Proteomes" id="UP000006643">
    <property type="component" value="Unassembled WGS sequence"/>
</dbReference>
<protein>
    <recommendedName>
        <fullName evidence="1">SUI1 domain-containing protein</fullName>
    </recommendedName>
</protein>
<organism evidence="2 3">
    <name type="scientific">Phytophthora infestans (strain T30-4)</name>
    <name type="common">Potato late blight agent</name>
    <dbReference type="NCBI Taxonomy" id="403677"/>
    <lineage>
        <taxon>Eukaryota</taxon>
        <taxon>Sar</taxon>
        <taxon>Stramenopiles</taxon>
        <taxon>Oomycota</taxon>
        <taxon>Peronosporomycetes</taxon>
        <taxon>Peronosporales</taxon>
        <taxon>Peronosporaceae</taxon>
        <taxon>Phytophthora</taxon>
    </lineage>
</organism>
<dbReference type="GO" id="GO:0003729">
    <property type="term" value="F:mRNA binding"/>
    <property type="evidence" value="ECO:0007669"/>
    <property type="project" value="TreeGrafter"/>
</dbReference>
<dbReference type="Pfam" id="PF21023">
    <property type="entry name" value="DENR_N"/>
    <property type="match status" value="1"/>
</dbReference>
<dbReference type="STRING" id="403677.D0NWJ6"/>
<dbReference type="GO" id="GO:0003743">
    <property type="term" value="F:translation initiation factor activity"/>
    <property type="evidence" value="ECO:0007669"/>
    <property type="project" value="InterPro"/>
</dbReference>
<dbReference type="GO" id="GO:0002188">
    <property type="term" value="P:translation reinitiation"/>
    <property type="evidence" value="ECO:0007669"/>
    <property type="project" value="TreeGrafter"/>
</dbReference>
<sequence length="211" mass="23966">MSPHRERLTRFYKKTRDEVVIGAGEEKLLAFYQKYNPEKAGDFFDALPKMRHVVYCLIGTVPPEYCEYGTMFNECKPWLAETCPDLMPTKYNRTVVELLSRLLTVEEAAKRKESGMVTISKSSRKGRKRLTFVRGREDLKGVNIKDASKSMGKKFACSLSLPKTDQGQQQIQPQGDCVTELLEALPGKFDVHEDQIIVIDEPTKAGKKGKK</sequence>
<dbReference type="InterPro" id="IPR048517">
    <property type="entry name" value="DENR_N"/>
</dbReference>
<dbReference type="KEGG" id="pif:PITG_17651"/>
<dbReference type="HOGENOM" id="CLU_1306990_0_0_1"/>
<dbReference type="VEuPathDB" id="FungiDB:PITG_17651"/>